<protein>
    <recommendedName>
        <fullName evidence="5">S-layer protein C-terminal domain-containing protein</fullName>
    </recommendedName>
</protein>
<evidence type="ECO:0000313" key="4">
    <source>
        <dbReference type="Proteomes" id="UP001282288"/>
    </source>
</evidence>
<keyword evidence="3" id="KW-1185">Reference proteome</keyword>
<proteinExistence type="predicted"/>
<dbReference type="Proteomes" id="UP001282288">
    <property type="component" value="Unassembled WGS sequence"/>
</dbReference>
<dbReference type="Proteomes" id="UP001272987">
    <property type="component" value="Unassembled WGS sequence"/>
</dbReference>
<sequence>MSGALQDLLVNLSSASLAFGAGWSFDRARDLWRFRDTRGFWKPFTAHDLKMVTSIFIQEEHYIWERSGLVGVGDVLAIHELRQQLQRTGVKHLPLTPSHHLTGLERRANLILVGGPHSNRVTAEVVQRLPLTYTFGPVEEHDARITDARTGEILSPDITPDNQLAVDLGILVRAPNPFQPDRHIVILAGSFGFGTSAAARLLSDPEFLNHPLVSGGSPFEAAFSVEVVGGEPQRIDLKGLRELDTAVRRQTGT</sequence>
<evidence type="ECO:0008006" key="5">
    <source>
        <dbReference type="Google" id="ProtNLM"/>
    </source>
</evidence>
<organism evidence="1 4">
    <name type="scientific">Streptomyces acidiscabies</name>
    <dbReference type="NCBI Taxonomy" id="42234"/>
    <lineage>
        <taxon>Bacteria</taxon>
        <taxon>Bacillati</taxon>
        <taxon>Actinomycetota</taxon>
        <taxon>Actinomycetes</taxon>
        <taxon>Kitasatosporales</taxon>
        <taxon>Streptomycetaceae</taxon>
        <taxon>Streptomyces</taxon>
    </lineage>
</organism>
<dbReference type="GeneID" id="69805490"/>
<gene>
    <name evidence="1" type="ORF">PV399_22415</name>
    <name evidence="2" type="ORF">PV666_21050</name>
</gene>
<name>A0AAP6BCW5_9ACTN</name>
<dbReference type="EMBL" id="JARAWC010000016">
    <property type="protein sequence ID" value="MDX2962442.1"/>
    <property type="molecule type" value="Genomic_DNA"/>
</dbReference>
<reference evidence="1 3" key="1">
    <citation type="journal article" date="2023" name="Microb. Genom.">
        <title>Mesoterricola silvestris gen. nov., sp. nov., Mesoterricola sediminis sp. nov., Geothrix oryzae sp. nov., Geothrix edaphica sp. nov., Geothrix rubra sp. nov., and Geothrix limicola sp. nov., six novel members of Acidobacteriota isolated from soils.</title>
        <authorList>
            <person name="Weisberg A.J."/>
            <person name="Pearce E."/>
            <person name="Kramer C.G."/>
            <person name="Chang J.H."/>
            <person name="Clarke C.R."/>
        </authorList>
    </citation>
    <scope>NUCLEOTIDE SEQUENCE</scope>
    <source>
        <strain evidence="2 3">NB05-1H</strain>
        <strain evidence="1">NRRL_B-16521</strain>
    </source>
</reference>
<dbReference type="AlphaFoldDB" id="A0AAP6BCW5"/>
<evidence type="ECO:0000313" key="1">
    <source>
        <dbReference type="EMBL" id="MDX2962442.1"/>
    </source>
</evidence>
<evidence type="ECO:0000313" key="2">
    <source>
        <dbReference type="EMBL" id="MDX3020355.1"/>
    </source>
</evidence>
<accession>A0AAP6BCW5</accession>
<evidence type="ECO:0000313" key="3">
    <source>
        <dbReference type="Proteomes" id="UP001272987"/>
    </source>
</evidence>
<dbReference type="RefSeq" id="WP_010350074.1">
    <property type="nucleotide sequence ID" value="NZ_BCMK01000179.1"/>
</dbReference>
<comment type="caution">
    <text evidence="1">The sequence shown here is derived from an EMBL/GenBank/DDBJ whole genome shotgun (WGS) entry which is preliminary data.</text>
</comment>
<dbReference type="EMBL" id="JARAWP010000012">
    <property type="protein sequence ID" value="MDX3020355.1"/>
    <property type="molecule type" value="Genomic_DNA"/>
</dbReference>